<organism evidence="4 5">
    <name type="scientific">Tetrahymena thermophila (strain SB210)</name>
    <dbReference type="NCBI Taxonomy" id="312017"/>
    <lineage>
        <taxon>Eukaryota</taxon>
        <taxon>Sar</taxon>
        <taxon>Alveolata</taxon>
        <taxon>Ciliophora</taxon>
        <taxon>Intramacronucleata</taxon>
        <taxon>Oligohymenophorea</taxon>
        <taxon>Hymenostomatida</taxon>
        <taxon>Tetrahymenina</taxon>
        <taxon>Tetrahymenidae</taxon>
        <taxon>Tetrahymena</taxon>
    </lineage>
</organism>
<evidence type="ECO:0000313" key="4">
    <source>
        <dbReference type="EMBL" id="EAR82108.2"/>
    </source>
</evidence>
<keyword evidence="3" id="KW-0732">Signal</keyword>
<feature type="chain" id="PRO_5004200754" evidence="3">
    <location>
        <begin position="22"/>
        <end position="2635"/>
    </location>
</feature>
<keyword evidence="2" id="KW-1133">Transmembrane helix</keyword>
<evidence type="ECO:0000256" key="2">
    <source>
        <dbReference type="SAM" id="Phobius"/>
    </source>
</evidence>
<feature type="transmembrane region" description="Helical" evidence="2">
    <location>
        <begin position="2257"/>
        <end position="2275"/>
    </location>
</feature>
<feature type="transmembrane region" description="Helical" evidence="2">
    <location>
        <begin position="2445"/>
        <end position="2474"/>
    </location>
</feature>
<dbReference type="InParanoid" id="Q22A03"/>
<feature type="transmembrane region" description="Helical" evidence="2">
    <location>
        <begin position="2389"/>
        <end position="2407"/>
    </location>
</feature>
<accession>Q22A03</accession>
<feature type="signal peptide" evidence="3">
    <location>
        <begin position="1"/>
        <end position="21"/>
    </location>
</feature>
<protein>
    <submittedName>
        <fullName evidence="4">Transmembrane protein, putative</fullName>
    </submittedName>
</protein>
<feature type="transmembrane region" description="Helical" evidence="2">
    <location>
        <begin position="2318"/>
        <end position="2336"/>
    </location>
</feature>
<gene>
    <name evidence="4" type="ORF">TTHERM_01307920</name>
</gene>
<evidence type="ECO:0000256" key="3">
    <source>
        <dbReference type="SAM" id="SignalP"/>
    </source>
</evidence>
<feature type="transmembrane region" description="Helical" evidence="2">
    <location>
        <begin position="2168"/>
        <end position="2189"/>
    </location>
</feature>
<dbReference type="SUPFAM" id="SSF82171">
    <property type="entry name" value="DPP6 N-terminal domain-like"/>
    <property type="match status" value="1"/>
</dbReference>
<evidence type="ECO:0000313" key="5">
    <source>
        <dbReference type="Proteomes" id="UP000009168"/>
    </source>
</evidence>
<feature type="transmembrane region" description="Helical" evidence="2">
    <location>
        <begin position="2419"/>
        <end position="2439"/>
    </location>
</feature>
<dbReference type="KEGG" id="tet:TTHERM_01307920"/>
<keyword evidence="5" id="KW-1185">Reference proteome</keyword>
<keyword evidence="2 4" id="KW-0812">Transmembrane</keyword>
<name>Q22A03_TETTS</name>
<feature type="transmembrane region" description="Helical" evidence="2">
    <location>
        <begin position="2129"/>
        <end position="2148"/>
    </location>
</feature>
<keyword evidence="2" id="KW-0472">Membrane</keyword>
<feature type="transmembrane region" description="Helical" evidence="2">
    <location>
        <begin position="2226"/>
        <end position="2250"/>
    </location>
</feature>
<dbReference type="RefSeq" id="XP_001029771.2">
    <property type="nucleotide sequence ID" value="XM_001029771.2"/>
</dbReference>
<reference evidence="5" key="1">
    <citation type="journal article" date="2006" name="PLoS Biol.">
        <title>Macronuclear genome sequence of the ciliate Tetrahymena thermophila, a model eukaryote.</title>
        <authorList>
            <person name="Eisen J.A."/>
            <person name="Coyne R.S."/>
            <person name="Wu M."/>
            <person name="Wu D."/>
            <person name="Thiagarajan M."/>
            <person name="Wortman J.R."/>
            <person name="Badger J.H."/>
            <person name="Ren Q."/>
            <person name="Amedeo P."/>
            <person name="Jones K.M."/>
            <person name="Tallon L.J."/>
            <person name="Delcher A.L."/>
            <person name="Salzberg S.L."/>
            <person name="Silva J.C."/>
            <person name="Haas B.J."/>
            <person name="Majoros W.H."/>
            <person name="Farzad M."/>
            <person name="Carlton J.M."/>
            <person name="Smith R.K. Jr."/>
            <person name="Garg J."/>
            <person name="Pearlman R.E."/>
            <person name="Karrer K.M."/>
            <person name="Sun L."/>
            <person name="Manning G."/>
            <person name="Elde N.C."/>
            <person name="Turkewitz A.P."/>
            <person name="Asai D.J."/>
            <person name="Wilkes D.E."/>
            <person name="Wang Y."/>
            <person name="Cai H."/>
            <person name="Collins K."/>
            <person name="Stewart B.A."/>
            <person name="Lee S.R."/>
            <person name="Wilamowska K."/>
            <person name="Weinberg Z."/>
            <person name="Ruzzo W.L."/>
            <person name="Wloga D."/>
            <person name="Gaertig J."/>
            <person name="Frankel J."/>
            <person name="Tsao C.-C."/>
            <person name="Gorovsky M.A."/>
            <person name="Keeling P.J."/>
            <person name="Waller R.F."/>
            <person name="Patron N.J."/>
            <person name="Cherry J.M."/>
            <person name="Stover N.A."/>
            <person name="Krieger C.J."/>
            <person name="del Toro C."/>
            <person name="Ryder H.F."/>
            <person name="Williamson S.C."/>
            <person name="Barbeau R.A."/>
            <person name="Hamilton E.P."/>
            <person name="Orias E."/>
        </authorList>
    </citation>
    <scope>NUCLEOTIDE SEQUENCE [LARGE SCALE GENOMIC DNA]</scope>
    <source>
        <strain evidence="5">SB210</strain>
    </source>
</reference>
<evidence type="ECO:0000256" key="1">
    <source>
        <dbReference type="SAM" id="MobiDB-lite"/>
    </source>
</evidence>
<dbReference type="Proteomes" id="UP000009168">
    <property type="component" value="Unassembled WGS sequence"/>
</dbReference>
<dbReference type="OrthoDB" id="20615at2759"/>
<dbReference type="PANTHER" id="PTHR11319:SF35">
    <property type="entry name" value="OUTER MEMBRANE PROTEIN PMPC-RELATED"/>
    <property type="match status" value="1"/>
</dbReference>
<sequence>MKTRYLILTHTIFQLVILVSGQSIPTQTCPTLSQYDILKGQISFIKYISGTSLYAVADNQNKFVVADSDSALIKSSFQTFQAGGSNQSSQIISIELISSLSMYVVTQNGITIRDIGTMTDQQVQGLNLNSIGQPSGSSTPSVPIITQFKVDPTNSGNLYFGINLQGPTDIYVAYFSNNRLSSFQLTLQSNPPPPPTVTLIGILVNLQIQNTQFTVVVGQYATNLCFSFIQMSQDPQNAVNPQWDVTPKFPNGCSAITSQYFDDNNSLIYIAFQCLPKNQIQVYDMTQSKLTKVPQPQGPDQNSWTLPTSTPLNSQITQTINLIKSVTINNSQYLFMGASQSNQQMLIFGSLIDFKQTSYNSANFQNKITALDYLTGTSTIILGTLVSEIIHFNYVQKLTSINTKPSNLQNYDTVSLDSSDNLLMLSSTVQPSTAGTIGKFNIKFTQQTSPISLVSNLQKIYCIAIYDQTTFARALLIQVNKPGTPPTSTLQVMIEFQIQQNDGTYKSYLSMSLLQVQDINSPISFVMQFTSSKTIAIAYQSQTSAIAIVTYNQNPSPSVAISYSLPGVISAKQIWLIADSNNNIIIPNGPNLYCYQYTQQPPALTQNSKISQLSFNGVLQNIYFLTGDQYIGAFVNQPQQNGVISVLYIYSYNPSTMDTTVKYQTTIISQATNLIYSSSNKIIAITSGQQYQLFYLDTVNNKLTSILTTQQIGSSVLNYFITSTGSLLIASSSGIIKLDISSNCITQTCTQCALNAYYNIPLTANNPSQLTDQNGSGKTNTDPYISLAKFYSFYWDVINTFSSLSNQSFTSIYIVNYIQLGSQFINQQNLFNIYSAISSGSLGTVQQQPQFSSIYIVFQSFNNANSQATRYQYFFSSSLTLPSNLASVTFQDIEFCQLSQFSGNLFTSSSNLFMLSNVGFSTTDALKNYQVTSLQIQLLAGQQFNLAQSSISNLQFPAMIPALINVNSYLTVTVDTVVFDGCNFNGASLIKGNNPSPQVIINNSKILNSQIVQANQVQVFISFSQLIITTFTIQSNTIKNFLLFQNQECTDVVSCQSVSVSISTLTLKSNQVTIGSSQVQFGLQISFSSSNLQNQICIQNSSISQNTVTIVSSGSQQQGSDILKSISQNFFLVASNVFNVTMITVTFIDNGATGFMQGTKMQGVNITSLSCSQSQLSLSQSQSSCLNLLEHTKLNLNIATSSFKNIFVLNGYVISITTSSFTSVDSGSYDGSVKISNTQFENISIQTNSEFITGSVINYNTLQQDSIILDTVTFTTIKLTTPTKVFSPLGSALTVYAPFSNLAQTTCTFQNFQSNGPKGPQEINVRIFSIIKGTFLQSNYQQNIYTQTGGFGKLTARQGSIDTSTFSYANALTGGALYLVPTISQSVFTITNSQFTMLSSIQDGGAIMFAQITDQTTLGLTGCTFSYIFSLGNGGCINSAYVLSTNSDITSFTNIPTINMSKSTINDVFSTQGGILYVQNMNLNIDNMTVSGINSNIAKTSNNDDVSQTLKDFVNFGPLFYIYQSNVSFKTSVFDALKIHLSISQNQDTNFMVSTYKSILNFNDLNITNAQFSNSNFIVISNSTFTCTTLNITTAQYQAQSSTRLLNSRAILQERSTRLSQIIPKQLDARLKILDKNDRLFDIRSRLLHKSFRILQSTQSIDASQAISLLVIQKLSTITATGIYIQKVTCSAANCFGGGILINQSSGSVSSSNISFNSATYGGGFAIYNPSNTINIQGVTLNNNTASSNGGGLFFYLTSSQQLLNIQKSTLDGNVANIGGGAYLNQVVASASDPSKVIVTITDTSISSNTCNLYGGGISYVGVDPSMTNTKLLDNQSKTSFGVNKFSSPASLVWNKEKTNKNSANQIILNQTNVNGVVVYTLPDQQSAQTVTPLIFNLLDSDNAIITTDYTNLLTTKVTSTITVDSSLSTKIYLTEQNVYSFDPNNYFNYTNINIAGIPGSPVILNVQSNQIIDPVTQQEVYKIVLKFNLLYCVRGEVFQAFNFITPNDGAKMFYQCNYCKSGTYSIIYPKLEDTTVHTCQKCSNNAQCPGGDVIQVNPSYWRINDQDDLLIYCENAPGNCLGGATNSTCSIGHVGALCESCDIENNYTRAGNFQCANCGDVLLNSLKVIGLMAFYVLSAKMSVNGILGKVQQEWHGNVEMETNASIILKLFLTYIQIIMVMTTFNISVPNTLNTGVSSVSSPTVQVLYSFECFFYQISLKTNINIIYIALIFDLILPIICVIMFVLSGLISYRNNIFYKSFYIYTSLLYCLMYFQPNIFKDAISLASCRDIGRKSYIRYNVFFECDTDEYKVWTVRFVLPVILVLVFIIPGLILWRIKVNQNTKLGQRKFSFMTSEYTQKAFYWEIVKMNLKLFIMCSLNFLEHDYPNKIMSIFFLVVVYGVLLFFVKPYNKELYNTIDKYSMAVLCLSIYFGFIAYYNNATFWVWLIAVVLIGILNIIFIIWCIQNLILAYIPLVKSQQKNYYNILMSIRFIRNKFFSKERRIRYLWMFWMKGLIKQLKDMKLYNPLSFDPEKNRISRKMIIKALKEKTKEGELQIGYESQDKKDEDEDDDENTEKGDKKKYLKMKVIDNNKFSSVKLLEKQLQNVDTNKGSPPTSYLTSTPINQEQIALDIK</sequence>
<feature type="region of interest" description="Disordered" evidence="1">
    <location>
        <begin position="2558"/>
        <end position="2582"/>
    </location>
</feature>
<proteinExistence type="predicted"/>
<dbReference type="GeneID" id="7835575"/>
<dbReference type="HOGENOM" id="CLU_227593_0_0_1"/>
<dbReference type="EMBL" id="GG662475">
    <property type="protein sequence ID" value="EAR82108.2"/>
    <property type="molecule type" value="Genomic_DNA"/>
</dbReference>
<dbReference type="PANTHER" id="PTHR11319">
    <property type="entry name" value="G PROTEIN-COUPLED RECEPTOR-RELATED"/>
    <property type="match status" value="1"/>
</dbReference>